<keyword evidence="5" id="KW-1185">Reference proteome</keyword>
<dbReference type="Proteomes" id="UP000001968">
    <property type="component" value="Chromosome"/>
</dbReference>
<dbReference type="GO" id="GO:0016787">
    <property type="term" value="F:hydrolase activity"/>
    <property type="evidence" value="ECO:0007669"/>
    <property type="project" value="UniProtKB-KW"/>
</dbReference>
<dbReference type="InterPro" id="IPR003702">
    <property type="entry name" value="ActCoA_hydro_N"/>
</dbReference>
<dbReference type="Gene3D" id="3.40.1080.20">
    <property type="entry name" value="Acetyl-CoA hydrolase/transferase C-terminal domain"/>
    <property type="match status" value="1"/>
</dbReference>
<dbReference type="AlphaFoldDB" id="Q0AW71"/>
<dbReference type="GO" id="GO:0006083">
    <property type="term" value="P:acetate metabolic process"/>
    <property type="evidence" value="ECO:0007669"/>
    <property type="project" value="InterPro"/>
</dbReference>
<organism evidence="4 5">
    <name type="scientific">Syntrophomonas wolfei subsp. wolfei (strain DSM 2245B / Goettingen)</name>
    <dbReference type="NCBI Taxonomy" id="335541"/>
    <lineage>
        <taxon>Bacteria</taxon>
        <taxon>Bacillati</taxon>
        <taxon>Bacillota</taxon>
        <taxon>Clostridia</taxon>
        <taxon>Eubacteriales</taxon>
        <taxon>Syntrophomonadaceae</taxon>
        <taxon>Syntrophomonas</taxon>
    </lineage>
</organism>
<dbReference type="Pfam" id="PF13336">
    <property type="entry name" value="AcetylCoA_hyd_C"/>
    <property type="match status" value="1"/>
</dbReference>
<sequence>MNYKELYQRKLVPVLEALEAVKSNQEIVCSLAACEPVTLLSNLHHIKDKVENVSVVNAMMMGEYEFFMNPELAGKFLLNSWFYSKAPRQAHPQGNVSYVPLQLHQFSSKRIFHRRPNVFFGCASPMDKHGYLSLSLSTVLEKDFVEQADVVIMEVNPRLPRTFGDTHVHISQIDYIVESEREIPTMDPPVLTEKDHLIGAYAADLIEDGSTIQIGFGSIPGAVAYSLRNKKDLGVHSEMFSDCILDLYEAGAISNRKKTLWKDKFITDVGLGSRRLYDFLDENMAVEFHRGSIVNDPAIIGRNHKMVSINSMLEIDLTGQCCAESVGSRLYSGTGGHKEFVTGAQESPGGKSILAFYSTARDDSVSRIVPFFDPGTVVTTSRVDVDYVITEFGVACLRGRSIRERVKELVNIAHPNFRDYLKSEAERHMIW</sequence>
<dbReference type="PROSITE" id="PS00867">
    <property type="entry name" value="CPSASE_2"/>
    <property type="match status" value="1"/>
</dbReference>
<evidence type="ECO:0000313" key="5">
    <source>
        <dbReference type="Proteomes" id="UP000001968"/>
    </source>
</evidence>
<dbReference type="OrthoDB" id="9801795at2"/>
<dbReference type="InterPro" id="IPR026888">
    <property type="entry name" value="AcetylCoA_hyd_C"/>
</dbReference>
<dbReference type="PANTHER" id="PTHR21432:SF20">
    <property type="entry name" value="ACETYL-COA HYDROLASE"/>
    <property type="match status" value="1"/>
</dbReference>
<keyword evidence="4" id="KW-0378">Hydrolase</keyword>
<evidence type="ECO:0000256" key="1">
    <source>
        <dbReference type="ARBA" id="ARBA00009632"/>
    </source>
</evidence>
<feature type="domain" description="Carbamoyl phosphate synthase ATP-binding" evidence="3">
    <location>
        <begin position="152"/>
        <end position="159"/>
    </location>
</feature>
<accession>Q0AW71</accession>
<name>Q0AW71_SYNWW</name>
<dbReference type="GO" id="GO:0005524">
    <property type="term" value="F:ATP binding"/>
    <property type="evidence" value="ECO:0007669"/>
    <property type="project" value="InterPro"/>
</dbReference>
<evidence type="ECO:0000259" key="3">
    <source>
        <dbReference type="PROSITE" id="PS00867"/>
    </source>
</evidence>
<protein>
    <submittedName>
        <fullName evidence="4">Acetyl-CoA hydrolase</fullName>
    </submittedName>
</protein>
<dbReference type="eggNOG" id="COG0427">
    <property type="taxonomic scope" value="Bacteria"/>
</dbReference>
<keyword evidence="2" id="KW-0808">Transferase</keyword>
<dbReference type="InterPro" id="IPR037171">
    <property type="entry name" value="NagB/RpiA_transferase-like"/>
</dbReference>
<dbReference type="RefSeq" id="WP_011641130.1">
    <property type="nucleotide sequence ID" value="NC_008346.1"/>
</dbReference>
<gene>
    <name evidence="4" type="ordered locus">Swol_1735</name>
</gene>
<dbReference type="KEGG" id="swo:Swol_1735"/>
<reference evidence="5" key="1">
    <citation type="journal article" date="2010" name="Environ. Microbiol.">
        <title>The genome of Syntrophomonas wolfei: new insights into syntrophic metabolism and biohydrogen production.</title>
        <authorList>
            <person name="Sieber J.R."/>
            <person name="Sims D.R."/>
            <person name="Han C."/>
            <person name="Kim E."/>
            <person name="Lykidis A."/>
            <person name="Lapidus A.L."/>
            <person name="McDonnald E."/>
            <person name="Rohlin L."/>
            <person name="Culley D.E."/>
            <person name="Gunsalus R."/>
            <person name="McInerney M.J."/>
        </authorList>
    </citation>
    <scope>NUCLEOTIDE SEQUENCE [LARGE SCALE GENOMIC DNA]</scope>
    <source>
        <strain evidence="5">DSM 2245B / Goettingen</strain>
    </source>
</reference>
<proteinExistence type="inferred from homology"/>
<dbReference type="SUPFAM" id="SSF100950">
    <property type="entry name" value="NagB/RpiA/CoA transferase-like"/>
    <property type="match status" value="2"/>
</dbReference>
<evidence type="ECO:0000256" key="2">
    <source>
        <dbReference type="ARBA" id="ARBA00022679"/>
    </source>
</evidence>
<dbReference type="HOGENOM" id="CLU_030703_1_0_9"/>
<dbReference type="Gene3D" id="3.30.750.70">
    <property type="entry name" value="4-hydroxybutyrate coenzyme like domains"/>
    <property type="match status" value="1"/>
</dbReference>
<dbReference type="EMBL" id="CP000448">
    <property type="protein sequence ID" value="ABI69033.1"/>
    <property type="molecule type" value="Genomic_DNA"/>
</dbReference>
<dbReference type="PANTHER" id="PTHR21432">
    <property type="entry name" value="ACETYL-COA HYDROLASE-RELATED"/>
    <property type="match status" value="1"/>
</dbReference>
<dbReference type="InterPro" id="IPR038460">
    <property type="entry name" value="AcetylCoA_hyd_C_sf"/>
</dbReference>
<dbReference type="InterPro" id="IPR046433">
    <property type="entry name" value="ActCoA_hydro"/>
</dbReference>
<dbReference type="InterPro" id="IPR005479">
    <property type="entry name" value="CPAse_ATP-bd"/>
</dbReference>
<dbReference type="Pfam" id="PF02550">
    <property type="entry name" value="AcetylCoA_hydro"/>
    <property type="match status" value="1"/>
</dbReference>
<evidence type="ECO:0000313" key="4">
    <source>
        <dbReference type="EMBL" id="ABI69033.1"/>
    </source>
</evidence>
<dbReference type="Gene3D" id="3.40.1080.10">
    <property type="entry name" value="Glutaconate Coenzyme A-transferase"/>
    <property type="match status" value="1"/>
</dbReference>
<comment type="similarity">
    <text evidence="1">Belongs to the acetyl-CoA hydrolase/transferase family.</text>
</comment>
<dbReference type="GO" id="GO:0008775">
    <property type="term" value="F:acetate CoA-transferase activity"/>
    <property type="evidence" value="ECO:0007669"/>
    <property type="project" value="InterPro"/>
</dbReference>